<dbReference type="Gene3D" id="1.10.357.10">
    <property type="entry name" value="Tetracycline Repressor, domain 2"/>
    <property type="match status" value="1"/>
</dbReference>
<reference evidence="4 5" key="1">
    <citation type="submission" date="2019-12" db="EMBL/GenBank/DDBJ databases">
        <title>Chitinophaga sp. strain ysch24 (GDMCC 1.1355), whole genome shotgun sequence.</title>
        <authorList>
            <person name="Zhang X."/>
        </authorList>
    </citation>
    <scope>NUCLEOTIDE SEQUENCE [LARGE SCALE GENOMIC DNA]</scope>
    <source>
        <strain evidence="5">ysch24</strain>
    </source>
</reference>
<feature type="domain" description="HTH tetR-type" evidence="3">
    <location>
        <begin position="6"/>
        <end position="66"/>
    </location>
</feature>
<sequence length="201" mass="23737">MPVKDAQTEQLIKETAMRIFFVEGRLHATTQVIADEAGVNRGLIYYYFKSRDILFQEVFKEAMMVIHNRLHELFLSKTIAFRDKIGQFVELFINQSIKYPYLEVFLVTEVNRDDFTPPVSLNAEIRDEMLSHIGKDLENEIRNGGLPKMSVEQFMTNLVSLCAYPILFRPMLQHMMKMDDKAYWKMINERKKLIMNVLFRN</sequence>
<dbReference type="SUPFAM" id="SSF48498">
    <property type="entry name" value="Tetracyclin repressor-like, C-terminal domain"/>
    <property type="match status" value="1"/>
</dbReference>
<dbReference type="Pfam" id="PF00440">
    <property type="entry name" value="TetR_N"/>
    <property type="match status" value="1"/>
</dbReference>
<accession>A0A7K1U304</accession>
<dbReference type="InterPro" id="IPR050624">
    <property type="entry name" value="HTH-type_Tx_Regulator"/>
</dbReference>
<dbReference type="PANTHER" id="PTHR43479:SF11">
    <property type="entry name" value="ACREF_ENVCD OPERON REPRESSOR-RELATED"/>
    <property type="match status" value="1"/>
</dbReference>
<name>A0A7K1U304_9BACT</name>
<dbReference type="Proteomes" id="UP000461730">
    <property type="component" value="Unassembled WGS sequence"/>
</dbReference>
<dbReference type="PRINTS" id="PR00455">
    <property type="entry name" value="HTHTETR"/>
</dbReference>
<organism evidence="4 5">
    <name type="scientific">Chitinophaga tropicalis</name>
    <dbReference type="NCBI Taxonomy" id="2683588"/>
    <lineage>
        <taxon>Bacteria</taxon>
        <taxon>Pseudomonadati</taxon>
        <taxon>Bacteroidota</taxon>
        <taxon>Chitinophagia</taxon>
        <taxon>Chitinophagales</taxon>
        <taxon>Chitinophagaceae</taxon>
        <taxon>Chitinophaga</taxon>
    </lineage>
</organism>
<dbReference type="InterPro" id="IPR009057">
    <property type="entry name" value="Homeodomain-like_sf"/>
</dbReference>
<dbReference type="SUPFAM" id="SSF46689">
    <property type="entry name" value="Homeodomain-like"/>
    <property type="match status" value="1"/>
</dbReference>
<evidence type="ECO:0000259" key="3">
    <source>
        <dbReference type="PROSITE" id="PS50977"/>
    </source>
</evidence>
<proteinExistence type="predicted"/>
<evidence type="ECO:0000313" key="5">
    <source>
        <dbReference type="Proteomes" id="UP000461730"/>
    </source>
</evidence>
<dbReference type="GO" id="GO:0003677">
    <property type="term" value="F:DNA binding"/>
    <property type="evidence" value="ECO:0007669"/>
    <property type="project" value="UniProtKB-UniRule"/>
</dbReference>
<evidence type="ECO:0000256" key="1">
    <source>
        <dbReference type="ARBA" id="ARBA00023125"/>
    </source>
</evidence>
<comment type="caution">
    <text evidence="4">The sequence shown here is derived from an EMBL/GenBank/DDBJ whole genome shotgun (WGS) entry which is preliminary data.</text>
</comment>
<dbReference type="PANTHER" id="PTHR43479">
    <property type="entry name" value="ACREF/ENVCD OPERON REPRESSOR-RELATED"/>
    <property type="match status" value="1"/>
</dbReference>
<evidence type="ECO:0000256" key="2">
    <source>
        <dbReference type="PROSITE-ProRule" id="PRU00335"/>
    </source>
</evidence>
<dbReference type="InterPro" id="IPR036271">
    <property type="entry name" value="Tet_transcr_reg_TetR-rel_C_sf"/>
</dbReference>
<dbReference type="AlphaFoldDB" id="A0A7K1U304"/>
<dbReference type="PROSITE" id="PS50977">
    <property type="entry name" value="HTH_TETR_2"/>
    <property type="match status" value="1"/>
</dbReference>
<feature type="DNA-binding region" description="H-T-H motif" evidence="2">
    <location>
        <begin position="29"/>
        <end position="48"/>
    </location>
</feature>
<dbReference type="EMBL" id="WRXN01000004">
    <property type="protein sequence ID" value="MVT08747.1"/>
    <property type="molecule type" value="Genomic_DNA"/>
</dbReference>
<keyword evidence="5" id="KW-1185">Reference proteome</keyword>
<evidence type="ECO:0000313" key="4">
    <source>
        <dbReference type="EMBL" id="MVT08747.1"/>
    </source>
</evidence>
<keyword evidence="1 2" id="KW-0238">DNA-binding</keyword>
<dbReference type="InterPro" id="IPR001647">
    <property type="entry name" value="HTH_TetR"/>
</dbReference>
<dbReference type="RefSeq" id="WP_157306173.1">
    <property type="nucleotide sequence ID" value="NZ_WRXN01000004.1"/>
</dbReference>
<protein>
    <submittedName>
        <fullName evidence="4">TetR family transcriptional regulator</fullName>
    </submittedName>
</protein>
<gene>
    <name evidence="4" type="ORF">GO493_10775</name>
</gene>